<dbReference type="GeneID" id="89588426"/>
<evidence type="ECO:0000313" key="4">
    <source>
        <dbReference type="Proteomes" id="UP000051658"/>
    </source>
</evidence>
<keyword evidence="1" id="KW-1133">Transmembrane helix</keyword>
<keyword evidence="1" id="KW-0472">Membrane</keyword>
<keyword evidence="4" id="KW-1185">Reference proteome</keyword>
<dbReference type="eggNOG" id="COG1215">
    <property type="taxonomic scope" value="Bacteria"/>
</dbReference>
<dbReference type="CDD" id="cd02525">
    <property type="entry name" value="Succinoglycan_BP_ExoA"/>
    <property type="match status" value="1"/>
</dbReference>
<evidence type="ECO:0000256" key="1">
    <source>
        <dbReference type="SAM" id="Phobius"/>
    </source>
</evidence>
<evidence type="ECO:0000259" key="2">
    <source>
        <dbReference type="Pfam" id="PF00535"/>
    </source>
</evidence>
<sequence length="333" mass="38076">MLISLCVIALNEEKTIEHLLNDIKKQSFPHSSIQLILVDSCSQDDTKKIMNEFFENSDFFDIKVLDNIKKKQAAGWNVAIQNAIGDVIIRVDAHASIPTDFIEKNIKVLESGEDISGGKRPNILVNSTNWTELLLTAESSMFGSSIAPYRKSEEKKYVNSMFHAAYRKEVFNNVGLFNEKLGRTEDNELHYRMRKAGYKFCYSPEIVSYQHVRSSLKKMLKQKFLNGYWIGLTLGVCPRCLSLYHFVPASFVLALIVCSIISLYTPFFILLLLALYFSFAILMSFFSLKQTKKNSLVLILLPFIFFSLHFFYGIGTIIGMLAYPFKRKSLSLN</sequence>
<organism evidence="3 4">
    <name type="scientific">Carnobacterium divergens DSM 20623</name>
    <dbReference type="NCBI Taxonomy" id="1449336"/>
    <lineage>
        <taxon>Bacteria</taxon>
        <taxon>Bacillati</taxon>
        <taxon>Bacillota</taxon>
        <taxon>Bacilli</taxon>
        <taxon>Lactobacillales</taxon>
        <taxon>Carnobacteriaceae</taxon>
        <taxon>Carnobacterium</taxon>
    </lineage>
</organism>
<feature type="transmembrane region" description="Helical" evidence="1">
    <location>
        <begin position="253"/>
        <end position="286"/>
    </location>
</feature>
<name>A0A0R2HYH1_CARDV</name>
<evidence type="ECO:0000313" key="3">
    <source>
        <dbReference type="EMBL" id="KRN57454.1"/>
    </source>
</evidence>
<protein>
    <recommendedName>
        <fullName evidence="2">Glycosyltransferase 2-like domain-containing protein</fullName>
    </recommendedName>
</protein>
<dbReference type="PANTHER" id="PTHR22916:SF71">
    <property type="entry name" value="GLYCOSYL TRANSFERASE"/>
    <property type="match status" value="1"/>
</dbReference>
<dbReference type="Pfam" id="PF00535">
    <property type="entry name" value="Glycos_transf_2"/>
    <property type="match status" value="1"/>
</dbReference>
<dbReference type="AlphaFoldDB" id="A0A0R2HYH1"/>
<dbReference type="Gene3D" id="3.90.550.10">
    <property type="entry name" value="Spore Coat Polysaccharide Biosynthesis Protein SpsA, Chain A"/>
    <property type="match status" value="1"/>
</dbReference>
<dbReference type="SUPFAM" id="SSF53448">
    <property type="entry name" value="Nucleotide-diphospho-sugar transferases"/>
    <property type="match status" value="1"/>
</dbReference>
<accession>A0A0R2HYH1</accession>
<dbReference type="Proteomes" id="UP000051658">
    <property type="component" value="Unassembled WGS sequence"/>
</dbReference>
<dbReference type="PATRIC" id="fig|1449336.4.peg.445"/>
<keyword evidence="1" id="KW-0812">Transmembrane</keyword>
<comment type="caution">
    <text evidence="3">The sequence shown here is derived from an EMBL/GenBank/DDBJ whole genome shotgun (WGS) entry which is preliminary data.</text>
</comment>
<dbReference type="EMBL" id="JQBS01000007">
    <property type="protein sequence ID" value="KRN57454.1"/>
    <property type="molecule type" value="Genomic_DNA"/>
</dbReference>
<gene>
    <name evidence="3" type="ORF">IV74_GL000438</name>
</gene>
<dbReference type="InterPro" id="IPR001173">
    <property type="entry name" value="Glyco_trans_2-like"/>
</dbReference>
<dbReference type="InterPro" id="IPR029044">
    <property type="entry name" value="Nucleotide-diphossugar_trans"/>
</dbReference>
<dbReference type="PANTHER" id="PTHR22916">
    <property type="entry name" value="GLYCOSYLTRANSFERASE"/>
    <property type="match status" value="1"/>
</dbReference>
<dbReference type="RefSeq" id="WP_034570763.1">
    <property type="nucleotide sequence ID" value="NZ_JQBS01000007.1"/>
</dbReference>
<proteinExistence type="predicted"/>
<feature type="domain" description="Glycosyltransferase 2-like" evidence="2">
    <location>
        <begin position="4"/>
        <end position="174"/>
    </location>
</feature>
<feature type="transmembrane region" description="Helical" evidence="1">
    <location>
        <begin position="298"/>
        <end position="323"/>
    </location>
</feature>
<reference evidence="3 4" key="1">
    <citation type="journal article" date="2015" name="Genome Announc.">
        <title>Expanding the biotechnology potential of lactobacilli through comparative genomics of 213 strains and associated genera.</title>
        <authorList>
            <person name="Sun Z."/>
            <person name="Harris H.M."/>
            <person name="McCann A."/>
            <person name="Guo C."/>
            <person name="Argimon S."/>
            <person name="Zhang W."/>
            <person name="Yang X."/>
            <person name="Jeffery I.B."/>
            <person name="Cooney J.C."/>
            <person name="Kagawa T.F."/>
            <person name="Liu W."/>
            <person name="Song Y."/>
            <person name="Salvetti E."/>
            <person name="Wrobel A."/>
            <person name="Rasinkangas P."/>
            <person name="Parkhill J."/>
            <person name="Rea M.C."/>
            <person name="O'Sullivan O."/>
            <person name="Ritari J."/>
            <person name="Douillard F.P."/>
            <person name="Paul Ross R."/>
            <person name="Yang R."/>
            <person name="Briner A.E."/>
            <person name="Felis G.E."/>
            <person name="de Vos W.M."/>
            <person name="Barrangou R."/>
            <person name="Klaenhammer T.R."/>
            <person name="Caufield P.W."/>
            <person name="Cui Y."/>
            <person name="Zhang H."/>
            <person name="O'Toole P.W."/>
        </authorList>
    </citation>
    <scope>NUCLEOTIDE SEQUENCE [LARGE SCALE GENOMIC DNA]</scope>
    <source>
        <strain evidence="3 4">DSM 20623</strain>
    </source>
</reference>